<keyword evidence="1" id="KW-0378">Hydrolase</keyword>
<evidence type="ECO:0000313" key="1">
    <source>
        <dbReference type="EMBL" id="QOR57436.1"/>
    </source>
</evidence>
<keyword evidence="2" id="KW-1185">Reference proteome</keyword>
<dbReference type="GeneID" id="65131657"/>
<dbReference type="EMBL" id="MT774406">
    <property type="protein sequence ID" value="QOR57436.1"/>
    <property type="molecule type" value="Genomic_DNA"/>
</dbReference>
<dbReference type="RefSeq" id="YP_010113076.1">
    <property type="nucleotide sequence ID" value="NC_055899.1"/>
</dbReference>
<name>A0A7M1RT32_9CAUD</name>
<proteinExistence type="predicted"/>
<organism evidence="1 2">
    <name type="scientific">uncultured phage cr124_1</name>
    <dbReference type="NCBI Taxonomy" id="2772090"/>
    <lineage>
        <taxon>Viruses</taxon>
        <taxon>Duplodnaviria</taxon>
        <taxon>Heunggongvirae</taxon>
        <taxon>Uroviricota</taxon>
        <taxon>Caudoviricetes</taxon>
        <taxon>Crassvirales</taxon>
        <taxon>Suoliviridae</taxon>
        <taxon>Oafivirinae</taxon>
        <taxon>Burzaovirus</taxon>
        <taxon>Burzaovirus faecalis</taxon>
    </lineage>
</organism>
<sequence>MLNKPRLHWSFNLVKMYNNIKDYVRQVSNMNMGWKLYTAYMIANSGIFRYVKASNKRKEEFKNVFKFKNAESSLFKRGGRSFKYVLNQQMYDELVDTLVYAVLNNQNFDWGGSDIQNIRVDLGYITGNAISDEKRKKQALALYNAIAAPLVTVEQLESKLGESKYKQKAVGFLAMKELLQEDVYNNVVMDDVAAKLSSIATNATKIAEEDNVVDVEDDPDADNGNIGEHTRASYEFSRFSKASQRVKFFFSTFSNFRWDTRFKVDENNHVTFQRVLVAEKNSLGMPKFMDAGIAFNRVMNLLHDISTIQDLYEKVSSRANDNPMFKQFKKRLDVLIKQAKTDPDKEALLALIKMIIKSNKNTFMICKANRNPLSGKYSLSIQSSDSDYSSIYHKQRWSQMFSNGGGMSILHKNDKGETVLKDGHNARELYDIKNFFTAPMGERGKVKINGKLVKVYGLFEHLEDPNHRPFTIKNVWRRKDSNDPTDLLVDCRNEGDFVAIKQDFCNQLQKLGINFTLSELDYMLELKYGLSDANAMKQLFESSVEWIDSKDGEKKKAGLFESFYSILDSLIKPYSGKVVLNINQLYIDRIWDNVTLTKELSRWKYNYEHSQEELSVLAINNNKYYQISDNNYISDMVDNLNGVQYHEGSSKDGYIMDLSVRNLIEYSYNYIEDPLSAPDQKKGIGSIIAKLMIQKDHPNISVRTLIGFKTNQGQDRGRDYFKITKREDYVAKMTILLKGYIVFPTMSDKKTWVFLDGIKLPGINYKEGAAKKNLPTISATMVDGKEQISIRFPNNVLDLFREYAMCEYKSIKEAIDMDLKPEEVIANFDNKDQGKYFSSLTGVYDKDGNFISFVDKEAGYEKSLKIAEETFFDPTKVSRDLQRDMINELLVRQTLKEIEYMKKLHLVSQNKLGQYINKGLDTITIGNIKSAIKTGRQNNAITGNSDAIWCLAADITAKSIMSLQEVERIFSGNPAYYKWLFSGASLVDRLVDEFKRFGGLISTGDNNVLDFINSKDGEYTCAEVANELVSSPQYNKLKLLMTEGEYKSALINLAQDGLVQFTPDLIDAMTLDEVKQHIPEDVKDIVETKIAAETKSYENGIDVADGGAYITANMCENLLRMNGKWSKDIERAFKILKSSTKEHLTPKEMLSIAENYQKVFTSVIGCYKYTAFGLRRQDVKSKTKPLTITRLVPYYNKMALFPIFDCIATGRMADIYQKMKALNIDMLMINSAVKVGSQGSLGGKETESKIDFASDNIKFNTYKQKYQFLRKQLNTDPGDKDLLNMGTQMTKIALSNIVLGRTYTVKNNDGSFTTKTGELLRNDIMSAINDLSKLGYDSLQNEFFDKDEDGNIKLNEERFAKYLRKLLTDRDADNNSVGALNIVYTNYDDEGNPIKGTEQMEIPLAATSNSNWIESILTSSINKRVIDIATPGAPFIQRSVWGMEGMPTKLLDNQVPGIFNGTLNHGNRLLMINEEGSMDCMLSLDYFIEYYEDKNGEEVMYFRPAGKKCRLQVFDKDTKKFRNMSFTEARKWLIDNKVIGSSFDYTDKDGNKVHKDGASANIIGYRIPTQAQSSIHALRCVDVLPVVRDTVVLPEEFTKITGSDFDIDKLFLSCKPYNYYNDKDDHNKRKVNFDFEEGSELDLLAKLMDGYMSLLLDWKNEDDKDSRTCNILHRSIDNDTSLVKAKGASYLGFNVLLDIEQNLDKEQIIMPYDFYTPRNQVETKDTFLTGKTGIGPFALNNNSLILTMLYDVKFTQKVGTIMKDLGLDRLGRTLDRNQQNILSWLSAMINAHVDIAKDPYITKLNVNPYTYNLVNLLLRVGLGEDTFYFITQGIMKDLAFAYNDSVSTYMADDSKTPWLRRRDAENDVLKKYFSEEPESDNDPNCIPSIMEEIQKGFDDIPTAVEQDYIIRLILGEFLKDGKWIRGYIDAEGNEHLVDVKNKVRNSIIREMSINLNPNKKGYINPTSTKKMFTVTSRDGKEIKLSPLDVTRWIFIANKRFEKPGDALANLVKYSKIDTKKQGKNIAEQDAYLKGYNDTYNPGGLTYLQFEPTSLSALKDGSYIGKKTKYATDLYRDIVGQLLLSSCMAVFGTRNKEGKRMKDGILPQILKAINRKDGAVSADLLNKIMIQITSCIKSEFFNNYCNENNINIHDLFSGDNTIYDRLLDLLIKAESDPNYSYLKNNLLLKVLVPTLNTEDGPNKIEHDQIELLNTFGEREGTYEKPKFVKFFNSMDDDSKNSNYVYEAWERLLEDTDETVKNFARDLVVYSFYSSGDMSGFSKFFKYVPNSWRLNSGYVDFIRTKLKDLNTRIPSPVYILNMVDDIILNNWFDNDFVKEYRPSLLIGIVGQNTITYNPHAKPEDMISMYAKYEGYLKKVLTNNSGEAINMFGILSPFDHAAPNIACGLAVRNGKYQSTIDYQHPPRFIKVSRNNMKKGQSQHDYTIYMHYATGEKRIQNSNGEYEAIRYPIYVKVNPKGYKNGIYNITEFGTPNSVDNVFGIQSRDAAQKSWKDIEPTAFDQEINKVKIEQGKPTISRVSDVENIDRILIGTENGKILPPLGSEYYRISDDQGEREWSSSVPGMYNYGEGDEKGSLLEDLFNFKDSQLNKKDTKGKTLALLDDELPCK</sequence>
<keyword evidence="1" id="KW-0067">ATP-binding</keyword>
<dbReference type="GO" id="GO:0004386">
    <property type="term" value="F:helicase activity"/>
    <property type="evidence" value="ECO:0007669"/>
    <property type="project" value="UniProtKB-KW"/>
</dbReference>
<reference evidence="1 2" key="1">
    <citation type="submission" date="2020-07" db="EMBL/GenBank/DDBJ databases">
        <title>Taxonomic proposal: Crassvirales, a new order of highly abundant and diverse bacterial viruses.</title>
        <authorList>
            <person name="Shkoporov A.N."/>
            <person name="Stockdale S.R."/>
            <person name="Guerin E."/>
            <person name="Ross R.P."/>
            <person name="Hill C."/>
        </authorList>
    </citation>
    <scope>NUCLEOTIDE SEQUENCE [LARGE SCALE GENOMIC DNA]</scope>
</reference>
<keyword evidence="1" id="KW-0347">Helicase</keyword>
<protein>
    <submittedName>
        <fullName evidence="1">DNA helicase</fullName>
    </submittedName>
</protein>
<dbReference type="KEGG" id="vg:65131657"/>
<accession>A0A7M1RT32</accession>
<evidence type="ECO:0000313" key="2">
    <source>
        <dbReference type="Proteomes" id="UP000593974"/>
    </source>
</evidence>
<dbReference type="Proteomes" id="UP000593974">
    <property type="component" value="Segment"/>
</dbReference>
<keyword evidence="1" id="KW-0547">Nucleotide-binding</keyword>